<reference evidence="1" key="1">
    <citation type="journal article" date="2014" name="Int. J. Syst. Evol. Microbiol.">
        <title>Complete genome sequence of Corynebacterium casei LMG S-19264T (=DSM 44701T), isolated from a smear-ripened cheese.</title>
        <authorList>
            <consortium name="US DOE Joint Genome Institute (JGI-PGF)"/>
            <person name="Walter F."/>
            <person name="Albersmeier A."/>
            <person name="Kalinowski J."/>
            <person name="Ruckert C."/>
        </authorList>
    </citation>
    <scope>NUCLEOTIDE SEQUENCE</scope>
    <source>
        <strain evidence="1">CGMCC 1.15371</strain>
    </source>
</reference>
<dbReference type="GO" id="GO:0019213">
    <property type="term" value="F:deacetylase activity"/>
    <property type="evidence" value="ECO:0007669"/>
    <property type="project" value="InterPro"/>
</dbReference>
<dbReference type="NCBIfam" id="TIGR04001">
    <property type="entry name" value="thiol_BshB1"/>
    <property type="match status" value="1"/>
</dbReference>
<protein>
    <submittedName>
        <fullName evidence="1">Bacillithiol biosynthesis deacetylase BshB1</fullName>
    </submittedName>
</protein>
<dbReference type="InterPro" id="IPR003737">
    <property type="entry name" value="GlcNAc_PI_deacetylase-related"/>
</dbReference>
<accession>A0A8J2VRP5</accession>
<evidence type="ECO:0000313" key="1">
    <source>
        <dbReference type="EMBL" id="GGE38982.1"/>
    </source>
</evidence>
<evidence type="ECO:0000313" key="2">
    <source>
        <dbReference type="Proteomes" id="UP000628775"/>
    </source>
</evidence>
<dbReference type="AlphaFoldDB" id="A0A8J2VRP5"/>
<dbReference type="GO" id="GO:0071793">
    <property type="term" value="P:bacillithiol biosynthetic process"/>
    <property type="evidence" value="ECO:0007669"/>
    <property type="project" value="InterPro"/>
</dbReference>
<organism evidence="1 2">
    <name type="scientific">Pullulanibacillus camelliae</name>
    <dbReference type="NCBI Taxonomy" id="1707096"/>
    <lineage>
        <taxon>Bacteria</taxon>
        <taxon>Bacillati</taxon>
        <taxon>Bacillota</taxon>
        <taxon>Bacilli</taxon>
        <taxon>Bacillales</taxon>
        <taxon>Sporolactobacillaceae</taxon>
        <taxon>Pullulanibacillus</taxon>
    </lineage>
</organism>
<dbReference type="Pfam" id="PF02585">
    <property type="entry name" value="PIG-L"/>
    <property type="match status" value="1"/>
</dbReference>
<dbReference type="EMBL" id="BMIR01000006">
    <property type="protein sequence ID" value="GGE38982.1"/>
    <property type="molecule type" value="Genomic_DNA"/>
</dbReference>
<proteinExistence type="predicted"/>
<gene>
    <name evidence="1" type="primary">ypjG</name>
    <name evidence="1" type="ORF">GCM10011391_17200</name>
</gene>
<comment type="caution">
    <text evidence="1">The sequence shown here is derived from an EMBL/GenBank/DDBJ whole genome shotgun (WGS) entry which is preliminary data.</text>
</comment>
<reference evidence="1" key="2">
    <citation type="submission" date="2020-09" db="EMBL/GenBank/DDBJ databases">
        <authorList>
            <person name="Sun Q."/>
            <person name="Zhou Y."/>
        </authorList>
    </citation>
    <scope>NUCLEOTIDE SEQUENCE</scope>
    <source>
        <strain evidence="1">CGMCC 1.15371</strain>
    </source>
</reference>
<dbReference type="InterPro" id="IPR024078">
    <property type="entry name" value="LmbE-like_dom_sf"/>
</dbReference>
<dbReference type="Proteomes" id="UP000628775">
    <property type="component" value="Unassembled WGS sequence"/>
</dbReference>
<dbReference type="SUPFAM" id="SSF102588">
    <property type="entry name" value="LmbE-like"/>
    <property type="match status" value="1"/>
</dbReference>
<dbReference type="Gene3D" id="3.40.50.10320">
    <property type="entry name" value="LmbE-like"/>
    <property type="match status" value="1"/>
</dbReference>
<sequence>MHASQGYKVGICDLTMAELSSNGTVALRQREAALASELLNVTERLNVKLPDRGLTISPETIATLVDVIRTYQPRVVFAPYFIDRHPDHGHCSKLVEEAVFSAGIHKFQGQQALPSHKAEELYFYFINGFHTPDFCVDVTAVHEQKMCALSAYKSQFAMTEKTVATPLTSDYLETVESRDRLFGKEVGVRFAEGFKSKRPLRVKSVVR</sequence>
<keyword evidence="2" id="KW-1185">Reference proteome</keyword>
<name>A0A8J2VRP5_9BACL</name>
<dbReference type="InterPro" id="IPR023842">
    <property type="entry name" value="Bacillithiol_biosynth_BshB1"/>
</dbReference>